<proteinExistence type="predicted"/>
<evidence type="ECO:0000256" key="1">
    <source>
        <dbReference type="SAM" id="Phobius"/>
    </source>
</evidence>
<feature type="transmembrane region" description="Helical" evidence="1">
    <location>
        <begin position="73"/>
        <end position="98"/>
    </location>
</feature>
<evidence type="ECO:0000313" key="3">
    <source>
        <dbReference type="Proteomes" id="UP000628840"/>
    </source>
</evidence>
<name>A0A830FFR6_9EURY</name>
<dbReference type="EMBL" id="BMPF01000005">
    <property type="protein sequence ID" value="GGL42685.1"/>
    <property type="molecule type" value="Genomic_DNA"/>
</dbReference>
<evidence type="ECO:0000313" key="2">
    <source>
        <dbReference type="EMBL" id="GGL42685.1"/>
    </source>
</evidence>
<dbReference type="RefSeq" id="WP_188884282.1">
    <property type="nucleotide sequence ID" value="NZ_BMPF01000005.1"/>
</dbReference>
<dbReference type="OrthoDB" id="351217at2157"/>
<feature type="transmembrane region" description="Helical" evidence="1">
    <location>
        <begin position="18"/>
        <end position="38"/>
    </location>
</feature>
<dbReference type="InterPro" id="IPR058324">
    <property type="entry name" value="DUF8011"/>
</dbReference>
<keyword evidence="3" id="KW-1185">Reference proteome</keyword>
<reference evidence="2 3" key="1">
    <citation type="journal article" date="2019" name="Int. J. Syst. Evol. Microbiol.">
        <title>The Global Catalogue of Microorganisms (GCM) 10K type strain sequencing project: providing services to taxonomists for standard genome sequencing and annotation.</title>
        <authorList>
            <consortium name="The Broad Institute Genomics Platform"/>
            <consortium name="The Broad Institute Genome Sequencing Center for Infectious Disease"/>
            <person name="Wu L."/>
            <person name="Ma J."/>
        </authorList>
    </citation>
    <scope>NUCLEOTIDE SEQUENCE [LARGE SCALE GENOMIC DNA]</scope>
    <source>
        <strain evidence="2 3">JCM 19585</strain>
    </source>
</reference>
<accession>A0A830FFR6</accession>
<organism evidence="2 3">
    <name type="scientific">Halarchaeum grantii</name>
    <dbReference type="NCBI Taxonomy" id="1193105"/>
    <lineage>
        <taxon>Archaea</taxon>
        <taxon>Methanobacteriati</taxon>
        <taxon>Methanobacteriota</taxon>
        <taxon>Stenosarchaea group</taxon>
        <taxon>Halobacteria</taxon>
        <taxon>Halobacteriales</taxon>
        <taxon>Halobacteriaceae</taxon>
    </lineage>
</organism>
<dbReference type="AlphaFoldDB" id="A0A830FFR6"/>
<keyword evidence="1" id="KW-1133">Transmembrane helix</keyword>
<comment type="caution">
    <text evidence="2">The sequence shown here is derived from an EMBL/GenBank/DDBJ whole genome shotgun (WGS) entry which is preliminary data.</text>
</comment>
<sequence length="100" mass="10536">MLPYIGEALFNEPRGRPLALVQFGASLVFASMFVYAWSGGNADGARWVLFPVVGTSLSGIAESLPETRRRAAGVLRVAGILVLLCLVIAPVAGFEFIIGG</sequence>
<dbReference type="Pfam" id="PF26041">
    <property type="entry name" value="DUF8011"/>
    <property type="match status" value="1"/>
</dbReference>
<keyword evidence="1" id="KW-0472">Membrane</keyword>
<gene>
    <name evidence="2" type="ORF">GCM10009037_27790</name>
</gene>
<keyword evidence="1" id="KW-0812">Transmembrane</keyword>
<protein>
    <submittedName>
        <fullName evidence="2">Uncharacterized protein</fullName>
    </submittedName>
</protein>
<dbReference type="Proteomes" id="UP000628840">
    <property type="component" value="Unassembled WGS sequence"/>
</dbReference>